<evidence type="ECO:0000313" key="4">
    <source>
        <dbReference type="Proteomes" id="UP001239909"/>
    </source>
</evidence>
<organism evidence="3 4">
    <name type="scientific">Paralimibaculum aggregatum</name>
    <dbReference type="NCBI Taxonomy" id="3036245"/>
    <lineage>
        <taxon>Bacteria</taxon>
        <taxon>Pseudomonadati</taxon>
        <taxon>Pseudomonadota</taxon>
        <taxon>Alphaproteobacteria</taxon>
        <taxon>Rhodobacterales</taxon>
        <taxon>Paracoccaceae</taxon>
        <taxon>Paralimibaculum</taxon>
    </lineage>
</organism>
<accession>A0ABQ6LNY9</accession>
<evidence type="ECO:0000259" key="2">
    <source>
        <dbReference type="Pfam" id="PF01738"/>
    </source>
</evidence>
<evidence type="ECO:0000313" key="3">
    <source>
        <dbReference type="EMBL" id="GMG84873.1"/>
    </source>
</evidence>
<comment type="caution">
    <text evidence="3">The sequence shown here is derived from an EMBL/GenBank/DDBJ whole genome shotgun (WGS) entry which is preliminary data.</text>
</comment>
<dbReference type="Gene3D" id="3.40.50.1820">
    <property type="entry name" value="alpha/beta hydrolase"/>
    <property type="match status" value="1"/>
</dbReference>
<dbReference type="EMBL" id="BSYI01000045">
    <property type="protein sequence ID" value="GMG84873.1"/>
    <property type="molecule type" value="Genomic_DNA"/>
</dbReference>
<feature type="domain" description="Dienelactone hydrolase" evidence="2">
    <location>
        <begin position="88"/>
        <end position="277"/>
    </location>
</feature>
<sequence length="372" mass="39031">MRHADTACRPTDPAPGAAEIGARAARFRVLLLPLLLAALAACAGPPREVGTPRAAMGDGEEGWIAFASTTPYDFPQMIDGSAPDAVIQGRLLLPEGTGPVRGAVILSHGSGGLGLRQRRVARRLQDAGYAAFAIDHFGPRGVRSTARDQIRMTAQAMLADVMAARLLLASHPRIPAERIGMIGWSKGAITAVLGAVDRLAGYAARGGPERLAFAAAFYPFCGFDFTGERLSGPLLMLLGEADDWTPAAPCLALAGNLAAAGEPVEAVVFPEAPHGFDAFMPVTVTVDRAITVRDGSDRCRLLAGPEGRTETLDGGHRLDSLEGRQAYLAACGERGVRFGGNRAARRAAYAHLFDFLDRALPMVSSPREGSGG</sequence>
<reference evidence="3 4" key="1">
    <citation type="submission" date="2023-04" db="EMBL/GenBank/DDBJ databases">
        <title>Marinoamorphus aggregata gen. nov., sp. Nov., isolate from tissue of brittle star Ophioplocus japonicus.</title>
        <authorList>
            <person name="Kawano K."/>
            <person name="Sawayama S."/>
            <person name="Nakagawa S."/>
        </authorList>
    </citation>
    <scope>NUCLEOTIDE SEQUENCE [LARGE SCALE GENOMIC DNA]</scope>
    <source>
        <strain evidence="3 4">NKW23</strain>
    </source>
</reference>
<evidence type="ECO:0000256" key="1">
    <source>
        <dbReference type="ARBA" id="ARBA00022801"/>
    </source>
</evidence>
<proteinExistence type="predicted"/>
<dbReference type="RefSeq" id="WP_285674034.1">
    <property type="nucleotide sequence ID" value="NZ_BSYI01000045.1"/>
</dbReference>
<keyword evidence="1" id="KW-0378">Hydrolase</keyword>
<dbReference type="SUPFAM" id="SSF53474">
    <property type="entry name" value="alpha/beta-Hydrolases"/>
    <property type="match status" value="1"/>
</dbReference>
<dbReference type="PANTHER" id="PTHR22946:SF9">
    <property type="entry name" value="POLYKETIDE TRANSFERASE AF380"/>
    <property type="match status" value="1"/>
</dbReference>
<name>A0ABQ6LNY9_9RHOB</name>
<dbReference type="InterPro" id="IPR029058">
    <property type="entry name" value="AB_hydrolase_fold"/>
</dbReference>
<dbReference type="InterPro" id="IPR002925">
    <property type="entry name" value="Dienelactn_hydro"/>
</dbReference>
<gene>
    <name evidence="3" type="ORF">LNKW23_40890</name>
</gene>
<dbReference type="Proteomes" id="UP001239909">
    <property type="component" value="Unassembled WGS sequence"/>
</dbReference>
<keyword evidence="4" id="KW-1185">Reference proteome</keyword>
<dbReference type="InterPro" id="IPR050261">
    <property type="entry name" value="FrsA_esterase"/>
</dbReference>
<protein>
    <recommendedName>
        <fullName evidence="2">Dienelactone hydrolase domain-containing protein</fullName>
    </recommendedName>
</protein>
<dbReference type="PANTHER" id="PTHR22946">
    <property type="entry name" value="DIENELACTONE HYDROLASE DOMAIN-CONTAINING PROTEIN-RELATED"/>
    <property type="match status" value="1"/>
</dbReference>
<dbReference type="Pfam" id="PF01738">
    <property type="entry name" value="DLH"/>
    <property type="match status" value="1"/>
</dbReference>